<organism evidence="4">
    <name type="scientific">Anopheles atroparvus</name>
    <name type="common">European mosquito</name>
    <dbReference type="NCBI Taxonomy" id="41427"/>
    <lineage>
        <taxon>Eukaryota</taxon>
        <taxon>Metazoa</taxon>
        <taxon>Ecdysozoa</taxon>
        <taxon>Arthropoda</taxon>
        <taxon>Hexapoda</taxon>
        <taxon>Insecta</taxon>
        <taxon>Pterygota</taxon>
        <taxon>Neoptera</taxon>
        <taxon>Endopterygota</taxon>
        <taxon>Diptera</taxon>
        <taxon>Nematocera</taxon>
        <taxon>Culicoidea</taxon>
        <taxon>Culicidae</taxon>
        <taxon>Anophelinae</taxon>
        <taxon>Anopheles</taxon>
    </lineage>
</organism>
<evidence type="ECO:0000256" key="3">
    <source>
        <dbReference type="ARBA" id="ARBA00022737"/>
    </source>
</evidence>
<dbReference type="Pfam" id="PF00560">
    <property type="entry name" value="LRR_1"/>
    <property type="match status" value="1"/>
</dbReference>
<sequence length="366" mass="41397">LPSACSMKSFARLALFLVTCGAAARADYSTHRCVGGSEAFVCTIVIFGYNSEKNIPQFHLPKDVKAIRFVRSFYFTRTDECISAYDGLLHKQLNSPVAIEARDVYMHTIEMPSNVEYADFTDNLIQTIGAPSNQSYALRYLNLNDNNKIDASLLVNISRFVNLETLYIADCNLEQIPSGIFDKLTRLTRLFIGGNDFTQLDLSMLPSSLSVLNLDNSYIRSFSFPSNHFPALEHLNFEFNKLRDVDIEALLAMAPKLKLFALGHNEIKRARVEEILGELDRRNVAYYNTELPSDSECQHDERKFRGLCIPESSFPLEVGDWIEIVLLVALAVSVLLGVVIGGMKLWAKYPPSWEFVNYFTRRVESS</sequence>
<dbReference type="PANTHER" id="PTHR24373">
    <property type="entry name" value="SLIT RELATED LEUCINE-RICH REPEAT NEURONAL PROTEIN"/>
    <property type="match status" value="1"/>
</dbReference>
<protein>
    <submittedName>
        <fullName evidence="4">Uncharacterized protein</fullName>
    </submittedName>
</protein>
<dbReference type="InterPro" id="IPR001611">
    <property type="entry name" value="Leu-rich_rpt"/>
</dbReference>
<dbReference type="VEuPathDB" id="VectorBase:AATE005977"/>
<name>A0A182IUZ0_ANOAO</name>
<dbReference type="InterPro" id="IPR003591">
    <property type="entry name" value="Leu-rich_rpt_typical-subtyp"/>
</dbReference>
<keyword evidence="1" id="KW-0433">Leucine-rich repeat</keyword>
<dbReference type="PANTHER" id="PTHR24373:SF275">
    <property type="entry name" value="TIR DOMAIN-CONTAINING PROTEIN"/>
    <property type="match status" value="1"/>
</dbReference>
<evidence type="ECO:0000256" key="2">
    <source>
        <dbReference type="ARBA" id="ARBA00022729"/>
    </source>
</evidence>
<dbReference type="InterPro" id="IPR032675">
    <property type="entry name" value="LRR_dom_sf"/>
</dbReference>
<dbReference type="SMART" id="SM00369">
    <property type="entry name" value="LRR_TYP"/>
    <property type="match status" value="3"/>
</dbReference>
<dbReference type="InterPro" id="IPR050328">
    <property type="entry name" value="Dev_Immune_Receptor"/>
</dbReference>
<evidence type="ECO:0000313" key="4">
    <source>
        <dbReference type="EnsemblMetazoa" id="AATE005977-PA.1"/>
    </source>
</evidence>
<accession>A0A182IUZ0</accession>
<dbReference type="STRING" id="41427.A0A182IUZ0"/>
<reference evidence="4" key="1">
    <citation type="submission" date="2022-08" db="UniProtKB">
        <authorList>
            <consortium name="EnsemblMetazoa"/>
        </authorList>
    </citation>
    <scope>IDENTIFICATION</scope>
    <source>
        <strain evidence="4">EBRO</strain>
    </source>
</reference>
<keyword evidence="3" id="KW-0677">Repeat</keyword>
<dbReference type="EnsemblMetazoa" id="AATE005977-RA">
    <property type="protein sequence ID" value="AATE005977-PA.1"/>
    <property type="gene ID" value="AATE005977"/>
</dbReference>
<keyword evidence="2" id="KW-0732">Signal</keyword>
<dbReference type="SUPFAM" id="SSF52047">
    <property type="entry name" value="RNI-like"/>
    <property type="match status" value="1"/>
</dbReference>
<dbReference type="Gene3D" id="3.80.10.10">
    <property type="entry name" value="Ribonuclease Inhibitor"/>
    <property type="match status" value="1"/>
</dbReference>
<evidence type="ECO:0000256" key="1">
    <source>
        <dbReference type="ARBA" id="ARBA00022614"/>
    </source>
</evidence>
<proteinExistence type="predicted"/>
<dbReference type="AlphaFoldDB" id="A0A182IUZ0"/>